<feature type="compositionally biased region" description="Basic and acidic residues" evidence="1">
    <location>
        <begin position="142"/>
        <end position="163"/>
    </location>
</feature>
<dbReference type="AlphaFoldDB" id="A0A931FDC0"/>
<evidence type="ECO:0000313" key="2">
    <source>
        <dbReference type="EMBL" id="MBF9069408.1"/>
    </source>
</evidence>
<name>A0A931FDC0_9ACTN</name>
<organism evidence="2 3">
    <name type="scientific">Streptacidiphilus fuscans</name>
    <dbReference type="NCBI Taxonomy" id="2789292"/>
    <lineage>
        <taxon>Bacteria</taxon>
        <taxon>Bacillati</taxon>
        <taxon>Actinomycetota</taxon>
        <taxon>Actinomycetes</taxon>
        <taxon>Kitasatosporales</taxon>
        <taxon>Streptomycetaceae</taxon>
        <taxon>Streptacidiphilus</taxon>
    </lineage>
</organism>
<evidence type="ECO:0000313" key="3">
    <source>
        <dbReference type="Proteomes" id="UP000657385"/>
    </source>
</evidence>
<keyword evidence="3" id="KW-1185">Reference proteome</keyword>
<protein>
    <submittedName>
        <fullName evidence="2">Uncharacterized protein</fullName>
    </submittedName>
</protein>
<proteinExistence type="predicted"/>
<dbReference type="RefSeq" id="WP_196194543.1">
    <property type="nucleotide sequence ID" value="NZ_JADPRT010000005.1"/>
</dbReference>
<dbReference type="EMBL" id="JADPRT010000005">
    <property type="protein sequence ID" value="MBF9069408.1"/>
    <property type="molecule type" value="Genomic_DNA"/>
</dbReference>
<accession>A0A931FDC0</accession>
<reference evidence="2" key="1">
    <citation type="submission" date="2020-11" db="EMBL/GenBank/DDBJ databases">
        <title>Isolation and identification of active actinomycetes.</title>
        <authorList>
            <person name="Yu B."/>
        </authorList>
    </citation>
    <scope>NUCLEOTIDE SEQUENCE</scope>
    <source>
        <strain evidence="2">NEAU-YB345</strain>
    </source>
</reference>
<comment type="caution">
    <text evidence="2">The sequence shown here is derived from an EMBL/GenBank/DDBJ whole genome shotgun (WGS) entry which is preliminary data.</text>
</comment>
<evidence type="ECO:0000256" key="1">
    <source>
        <dbReference type="SAM" id="MobiDB-lite"/>
    </source>
</evidence>
<dbReference type="Proteomes" id="UP000657385">
    <property type="component" value="Unassembled WGS sequence"/>
</dbReference>
<feature type="region of interest" description="Disordered" evidence="1">
    <location>
        <begin position="126"/>
        <end position="163"/>
    </location>
</feature>
<sequence>MHGSRKLTWLGLTPEPERELPYAVARLRSQVAGAGPGGGTDGEAEERRRIERLILHGSRQTWLRYLGEVTQLVVDAAVQVVPADPETALVVGEVVLSHHQLLIGLPGDAYQQAAADRALLSSAVRRLRERLPPGRSTTADPSRPDPSHLELSRPEPSREAGTP</sequence>
<gene>
    <name evidence="2" type="ORF">I2501_15395</name>
</gene>